<gene>
    <name evidence="1" type="ORF">KFQ06_13240</name>
</gene>
<evidence type="ECO:0000313" key="2">
    <source>
        <dbReference type="Proteomes" id="UP001056873"/>
    </source>
</evidence>
<dbReference type="EMBL" id="CP074347">
    <property type="protein sequence ID" value="USU99032.1"/>
    <property type="molecule type" value="Genomic_DNA"/>
</dbReference>
<dbReference type="Proteomes" id="UP001056873">
    <property type="component" value="Chromosome"/>
</dbReference>
<accession>A0ABY5CNU3</accession>
<protein>
    <submittedName>
        <fullName evidence="1">Uncharacterized protein</fullName>
    </submittedName>
</protein>
<reference evidence="1" key="1">
    <citation type="journal article" date="2022" name="BMC Genomics">
        <title>Genome sequence of the entomopathogenic Serratia entomophila isolate 626 and characterisation of the species specific itaconate degradation pathway.</title>
        <authorList>
            <person name="Vaughan A.L."/>
            <person name="Altermann E."/>
            <person name="Glare T.R."/>
            <person name="Hurst M.R.H."/>
        </authorList>
    </citation>
    <scope>NUCLEOTIDE SEQUENCE</scope>
    <source>
        <strain evidence="1">626</strain>
    </source>
</reference>
<dbReference type="RefSeq" id="WP_234584863.1">
    <property type="nucleotide sequence ID" value="NZ_CAMIPD010000001.1"/>
</dbReference>
<keyword evidence="2" id="KW-1185">Reference proteome</keyword>
<evidence type="ECO:0000313" key="1">
    <source>
        <dbReference type="EMBL" id="USU99032.1"/>
    </source>
</evidence>
<sequence>MKEITSQEIAYVSGAGLISNTLAFAGDVVIDAVKISNDALNTTLISSVGKTFDAVGLGSVHNLADSLGYAAFKTIAGVGSVLGGDASRIDYHYEWEWGA</sequence>
<dbReference type="GeneID" id="75022990"/>
<name>A0ABY5CNU3_9GAMM</name>
<organism evidence="1 2">
    <name type="scientific">Serratia entomophila</name>
    <dbReference type="NCBI Taxonomy" id="42906"/>
    <lineage>
        <taxon>Bacteria</taxon>
        <taxon>Pseudomonadati</taxon>
        <taxon>Pseudomonadota</taxon>
        <taxon>Gammaproteobacteria</taxon>
        <taxon>Enterobacterales</taxon>
        <taxon>Yersiniaceae</taxon>
        <taxon>Serratia</taxon>
    </lineage>
</organism>
<proteinExistence type="predicted"/>